<dbReference type="EMBL" id="PHUM01000003">
    <property type="protein sequence ID" value="PWH09278.1"/>
    <property type="molecule type" value="Genomic_DNA"/>
</dbReference>
<gene>
    <name evidence="2" type="ORF">CWE05_03105</name>
</gene>
<evidence type="ECO:0000256" key="1">
    <source>
        <dbReference type="SAM" id="MobiDB-lite"/>
    </source>
</evidence>
<protein>
    <submittedName>
        <fullName evidence="2">Uncharacterized protein</fullName>
    </submittedName>
</protein>
<reference evidence="2 3" key="1">
    <citation type="submission" date="2017-11" db="EMBL/GenBank/DDBJ databases">
        <title>Draft genome sequence of Bifidobacterium longum UMA026, isolated from Holstein dairy cow feces.</title>
        <authorList>
            <person name="Albert K."/>
            <person name="Sela D.A."/>
        </authorList>
    </citation>
    <scope>NUCLEOTIDE SEQUENCE [LARGE SCALE GENOMIC DNA]</scope>
    <source>
        <strain evidence="2 3">UMA026</strain>
    </source>
</reference>
<dbReference type="Proteomes" id="UP000245582">
    <property type="component" value="Unassembled WGS sequence"/>
</dbReference>
<proteinExistence type="predicted"/>
<accession>A0A2U2RTT9</accession>
<evidence type="ECO:0000313" key="3">
    <source>
        <dbReference type="Proteomes" id="UP000245582"/>
    </source>
</evidence>
<feature type="region of interest" description="Disordered" evidence="1">
    <location>
        <begin position="38"/>
        <end position="65"/>
    </location>
</feature>
<evidence type="ECO:0000313" key="2">
    <source>
        <dbReference type="EMBL" id="PWH09278.1"/>
    </source>
</evidence>
<sequence length="65" mass="7745">MTRKRYVRCRDTVNDVETDVLSTDPRIGTRFLPVRRKHWPDSHIPRPDKKVLRVGASSYQKHQED</sequence>
<feature type="compositionally biased region" description="Basic and acidic residues" evidence="1">
    <location>
        <begin position="39"/>
        <end position="51"/>
    </location>
</feature>
<name>A0A2U2RTT9_BIFLN</name>
<comment type="caution">
    <text evidence="2">The sequence shown here is derived from an EMBL/GenBank/DDBJ whole genome shotgun (WGS) entry which is preliminary data.</text>
</comment>
<dbReference type="AlphaFoldDB" id="A0A2U2RTT9"/>
<organism evidence="2 3">
    <name type="scientific">Bifidobacterium longum</name>
    <dbReference type="NCBI Taxonomy" id="216816"/>
    <lineage>
        <taxon>Bacteria</taxon>
        <taxon>Bacillati</taxon>
        <taxon>Actinomycetota</taxon>
        <taxon>Actinomycetes</taxon>
        <taxon>Bifidobacteriales</taxon>
        <taxon>Bifidobacteriaceae</taxon>
        <taxon>Bifidobacterium</taxon>
    </lineage>
</organism>